<feature type="chain" id="PRO_5022669133" evidence="11">
    <location>
        <begin position="25"/>
        <end position="357"/>
    </location>
</feature>
<evidence type="ECO:0000259" key="12">
    <source>
        <dbReference type="Pfam" id="PF13609"/>
    </source>
</evidence>
<dbReference type="RefSeq" id="WP_150587371.1">
    <property type="nucleotide sequence ID" value="NZ_CABPSH010000001.1"/>
</dbReference>
<feature type="signal peptide" evidence="11">
    <location>
        <begin position="1"/>
        <end position="24"/>
    </location>
</feature>
<evidence type="ECO:0000256" key="4">
    <source>
        <dbReference type="ARBA" id="ARBA00022452"/>
    </source>
</evidence>
<evidence type="ECO:0000256" key="11">
    <source>
        <dbReference type="SAM" id="SignalP"/>
    </source>
</evidence>
<evidence type="ECO:0000256" key="7">
    <source>
        <dbReference type="ARBA" id="ARBA00023065"/>
    </source>
</evidence>
<keyword evidence="9" id="KW-0472">Membrane</keyword>
<keyword evidence="14" id="KW-1185">Reference proteome</keyword>
<dbReference type="Proteomes" id="UP000400981">
    <property type="component" value="Unassembled WGS sequence"/>
</dbReference>
<feature type="domain" description="Porin" evidence="12">
    <location>
        <begin position="15"/>
        <end position="324"/>
    </location>
</feature>
<organism evidence="13 14">
    <name type="scientific">Pandoraea eparura</name>
    <dbReference type="NCBI Taxonomy" id="2508291"/>
    <lineage>
        <taxon>Bacteria</taxon>
        <taxon>Pseudomonadati</taxon>
        <taxon>Pseudomonadota</taxon>
        <taxon>Betaproteobacteria</taxon>
        <taxon>Burkholderiales</taxon>
        <taxon>Burkholderiaceae</taxon>
        <taxon>Pandoraea</taxon>
    </lineage>
</organism>
<evidence type="ECO:0000313" key="13">
    <source>
        <dbReference type="EMBL" id="VVD59895.1"/>
    </source>
</evidence>
<dbReference type="InterPro" id="IPR033900">
    <property type="entry name" value="Gram_neg_porin_domain"/>
</dbReference>
<name>A0A5E4R9N1_9BURK</name>
<dbReference type="CDD" id="cd00342">
    <property type="entry name" value="gram_neg_porins"/>
    <property type="match status" value="1"/>
</dbReference>
<dbReference type="SUPFAM" id="SSF56935">
    <property type="entry name" value="Porins"/>
    <property type="match status" value="1"/>
</dbReference>
<dbReference type="GO" id="GO:0006811">
    <property type="term" value="P:monoatomic ion transport"/>
    <property type="evidence" value="ECO:0007669"/>
    <property type="project" value="UniProtKB-KW"/>
</dbReference>
<evidence type="ECO:0000256" key="10">
    <source>
        <dbReference type="ARBA" id="ARBA00023237"/>
    </source>
</evidence>
<comment type="subunit">
    <text evidence="2">Homotrimer.</text>
</comment>
<evidence type="ECO:0000256" key="8">
    <source>
        <dbReference type="ARBA" id="ARBA00023114"/>
    </source>
</evidence>
<comment type="subcellular location">
    <subcellularLocation>
        <location evidence="1">Cell outer membrane</location>
        <topology evidence="1">Multi-pass membrane protein</topology>
    </subcellularLocation>
</comment>
<keyword evidence="4" id="KW-1134">Transmembrane beta strand</keyword>
<dbReference type="PANTHER" id="PTHR34501:SF9">
    <property type="entry name" value="MAJOR OUTER MEMBRANE PROTEIN P.IA"/>
    <property type="match status" value="1"/>
</dbReference>
<sequence length="357" mass="38361">MVHRQIKGWVAGLGLLAAAGAAHAQSSVTIYGIVDAALQYVKFDKGVPATASAASGNLQASRMGFRGSEDMGGGYRANFQLETGFNTYTGVGGGTTEWNRGAAVGLSGPFGSVDVGYLYLPIYWAFLGSDVATYGLANPAAIMSLEHSVTLGTSGTGGFYKNAVRYRTPDYRGLTAELGYSFGSQNATGQTADGRNMGFNTQYKHNKLWVGYGFNRYQYYGDLMTTTPSSQLTQVLSATYDFGPVVLGGNYLYSKRTDPTTNWFASAEMINARIPLTYSDVNIGIARRIEANGARAMAYSLGYVYFLSKRTQLYAYGSYIQNNGKSTQGFALLNSAYGTVTPGFDPWAFTAGLRTSF</sequence>
<evidence type="ECO:0000256" key="5">
    <source>
        <dbReference type="ARBA" id="ARBA00022692"/>
    </source>
</evidence>
<evidence type="ECO:0000256" key="9">
    <source>
        <dbReference type="ARBA" id="ARBA00023136"/>
    </source>
</evidence>
<evidence type="ECO:0000256" key="3">
    <source>
        <dbReference type="ARBA" id="ARBA00022448"/>
    </source>
</evidence>
<keyword evidence="7" id="KW-0406">Ion transport</keyword>
<dbReference type="Pfam" id="PF13609">
    <property type="entry name" value="Porin_4"/>
    <property type="match status" value="1"/>
</dbReference>
<keyword evidence="5" id="KW-0812">Transmembrane</keyword>
<evidence type="ECO:0000256" key="1">
    <source>
        <dbReference type="ARBA" id="ARBA00004571"/>
    </source>
</evidence>
<reference evidence="13 14" key="1">
    <citation type="submission" date="2019-08" db="EMBL/GenBank/DDBJ databases">
        <authorList>
            <person name="Peeters C."/>
        </authorList>
    </citation>
    <scope>NUCLEOTIDE SEQUENCE [LARGE SCALE GENOMIC DNA]</scope>
    <source>
        <strain evidence="13 14">LMG 31012</strain>
    </source>
</reference>
<keyword evidence="10" id="KW-0998">Cell outer membrane</keyword>
<accession>A0A5E4R9N1</accession>
<keyword evidence="8" id="KW-0626">Porin</keyword>
<keyword evidence="6 11" id="KW-0732">Signal</keyword>
<evidence type="ECO:0000256" key="2">
    <source>
        <dbReference type="ARBA" id="ARBA00011233"/>
    </source>
</evidence>
<dbReference type="InterPro" id="IPR050298">
    <property type="entry name" value="Gram-neg_bact_OMP"/>
</dbReference>
<dbReference type="InterPro" id="IPR023614">
    <property type="entry name" value="Porin_dom_sf"/>
</dbReference>
<dbReference type="PANTHER" id="PTHR34501">
    <property type="entry name" value="PROTEIN YDDL-RELATED"/>
    <property type="match status" value="1"/>
</dbReference>
<dbReference type="GO" id="GO:0015288">
    <property type="term" value="F:porin activity"/>
    <property type="evidence" value="ECO:0007669"/>
    <property type="project" value="UniProtKB-KW"/>
</dbReference>
<proteinExistence type="predicted"/>
<dbReference type="GO" id="GO:0046930">
    <property type="term" value="C:pore complex"/>
    <property type="evidence" value="ECO:0007669"/>
    <property type="project" value="UniProtKB-KW"/>
</dbReference>
<dbReference type="GO" id="GO:0009279">
    <property type="term" value="C:cell outer membrane"/>
    <property type="evidence" value="ECO:0007669"/>
    <property type="project" value="UniProtKB-SubCell"/>
</dbReference>
<gene>
    <name evidence="13" type="ORF">PEP31012_00047</name>
</gene>
<dbReference type="Gene3D" id="2.40.160.10">
    <property type="entry name" value="Porin"/>
    <property type="match status" value="1"/>
</dbReference>
<evidence type="ECO:0000313" key="14">
    <source>
        <dbReference type="Proteomes" id="UP000400981"/>
    </source>
</evidence>
<keyword evidence="3" id="KW-0813">Transport</keyword>
<dbReference type="AlphaFoldDB" id="A0A5E4R9N1"/>
<evidence type="ECO:0000256" key="6">
    <source>
        <dbReference type="ARBA" id="ARBA00022729"/>
    </source>
</evidence>
<dbReference type="EMBL" id="CABPSH010000001">
    <property type="protein sequence ID" value="VVD59895.1"/>
    <property type="molecule type" value="Genomic_DNA"/>
</dbReference>
<protein>
    <submittedName>
        <fullName evidence="13">Outer membrane porin protein</fullName>
    </submittedName>
</protein>
<dbReference type="OrthoDB" id="8982743at2"/>